<keyword evidence="2" id="KW-0812">Transmembrane</keyword>
<feature type="compositionally biased region" description="Basic and acidic residues" evidence="1">
    <location>
        <begin position="76"/>
        <end position="85"/>
    </location>
</feature>
<evidence type="ECO:0000256" key="2">
    <source>
        <dbReference type="SAM" id="Phobius"/>
    </source>
</evidence>
<name>A0A136JBG3_9PEZI</name>
<dbReference type="AlphaFoldDB" id="A0A136JBG3"/>
<keyword evidence="2" id="KW-1133">Transmembrane helix</keyword>
<organism evidence="3 4">
    <name type="scientific">Microdochium bolleyi</name>
    <dbReference type="NCBI Taxonomy" id="196109"/>
    <lineage>
        <taxon>Eukaryota</taxon>
        <taxon>Fungi</taxon>
        <taxon>Dikarya</taxon>
        <taxon>Ascomycota</taxon>
        <taxon>Pezizomycotina</taxon>
        <taxon>Sordariomycetes</taxon>
        <taxon>Xylariomycetidae</taxon>
        <taxon>Xylariales</taxon>
        <taxon>Microdochiaceae</taxon>
        <taxon>Microdochium</taxon>
    </lineage>
</organism>
<evidence type="ECO:0000313" key="3">
    <source>
        <dbReference type="EMBL" id="KXJ94485.1"/>
    </source>
</evidence>
<feature type="region of interest" description="Disordered" evidence="1">
    <location>
        <begin position="1"/>
        <end position="31"/>
    </location>
</feature>
<protein>
    <recommendedName>
        <fullName evidence="5">Transmembrane protein</fullName>
    </recommendedName>
</protein>
<dbReference type="InParanoid" id="A0A136JBG3"/>
<keyword evidence="2" id="KW-0472">Membrane</keyword>
<keyword evidence="4" id="KW-1185">Reference proteome</keyword>
<feature type="compositionally biased region" description="Basic residues" evidence="1">
    <location>
        <begin position="16"/>
        <end position="27"/>
    </location>
</feature>
<dbReference type="EMBL" id="KQ964247">
    <property type="protein sequence ID" value="KXJ94485.1"/>
    <property type="molecule type" value="Genomic_DNA"/>
</dbReference>
<dbReference type="Proteomes" id="UP000070501">
    <property type="component" value="Unassembled WGS sequence"/>
</dbReference>
<feature type="compositionally biased region" description="Basic and acidic residues" evidence="1">
    <location>
        <begin position="296"/>
        <end position="310"/>
    </location>
</feature>
<feature type="region of interest" description="Disordered" evidence="1">
    <location>
        <begin position="247"/>
        <end position="310"/>
    </location>
</feature>
<evidence type="ECO:0000313" key="4">
    <source>
        <dbReference type="Proteomes" id="UP000070501"/>
    </source>
</evidence>
<evidence type="ECO:0000256" key="1">
    <source>
        <dbReference type="SAM" id="MobiDB-lite"/>
    </source>
</evidence>
<feature type="compositionally biased region" description="Basic and acidic residues" evidence="1">
    <location>
        <begin position="329"/>
        <end position="340"/>
    </location>
</feature>
<proteinExistence type="predicted"/>
<feature type="transmembrane region" description="Helical" evidence="2">
    <location>
        <begin position="92"/>
        <end position="113"/>
    </location>
</feature>
<accession>A0A136JBG3</accession>
<feature type="region of interest" description="Disordered" evidence="1">
    <location>
        <begin position="322"/>
        <end position="342"/>
    </location>
</feature>
<dbReference type="OrthoDB" id="5411141at2759"/>
<feature type="region of interest" description="Disordered" evidence="1">
    <location>
        <begin position="58"/>
        <end position="85"/>
    </location>
</feature>
<evidence type="ECO:0008006" key="5">
    <source>
        <dbReference type="Google" id="ProtNLM"/>
    </source>
</evidence>
<reference evidence="4" key="1">
    <citation type="submission" date="2016-02" db="EMBL/GenBank/DDBJ databases">
        <title>Draft genome sequence of Microdochium bolleyi, a fungal endophyte of beachgrass.</title>
        <authorList>
            <consortium name="DOE Joint Genome Institute"/>
            <person name="David A.S."/>
            <person name="May G."/>
            <person name="Haridas S."/>
            <person name="Lim J."/>
            <person name="Wang M."/>
            <person name="Labutti K."/>
            <person name="Lipzen A."/>
            <person name="Barry K."/>
            <person name="Grigoriev I.V."/>
        </authorList>
    </citation>
    <scope>NUCLEOTIDE SEQUENCE [LARGE SCALE GENOMIC DNA]</scope>
    <source>
        <strain evidence="4">J235TASD1</strain>
    </source>
</reference>
<sequence length="360" mass="39647">MASMGTSQQAGSQGLPRRRNDQRRRTRQVADNQLAVEDEVARILDVVDKQDTLAVVPAQDPVETETPRLGSTTTSRAEKRAPQPMDQEKEHLLIAAGAIGAFILFCFIGYVVYRMLKKSGKLGGPPPVPFEASPWAARSVKYPQYPPSEPPSTYDKAEMGYGPDKAYTVADLQARSSYAYSGGGTLRRQAPEMPLDVQYTLSRKAPSLSSADDRAIEQYYNELFGAQPPASARDPAQRQYRLSEVSSLSSGFGDGEIVVTQPLPAPPRAAGSQPSAPSPRGSARYSRPPSWVSQAESRRETMYTNTSEDRPARFRTLSSWVNQQSGRVKRQDSRAQERGEIPVMPAIPGEMSFTRQTAYR</sequence>
<feature type="compositionally biased region" description="Polar residues" evidence="1">
    <location>
        <begin position="1"/>
        <end position="12"/>
    </location>
</feature>
<gene>
    <name evidence="3" type="ORF">Micbo1qcDRAFT_44351</name>
</gene>
<dbReference type="STRING" id="196109.A0A136JBG3"/>